<dbReference type="FunFam" id="3.40.720.10:FF:000017">
    <property type="entry name" value="Predicted protein"/>
    <property type="match status" value="1"/>
</dbReference>
<protein>
    <submittedName>
        <fullName evidence="3">Uncharacterized protein LOC100905695</fullName>
    </submittedName>
</protein>
<keyword evidence="1" id="KW-1133">Transmembrane helix</keyword>
<evidence type="ECO:0000313" key="3">
    <source>
        <dbReference type="RefSeq" id="XP_003747642.3"/>
    </source>
</evidence>
<dbReference type="AlphaFoldDB" id="A0AAJ6W055"/>
<dbReference type="KEGG" id="goe:100905695"/>
<dbReference type="Proteomes" id="UP000694867">
    <property type="component" value="Unplaced"/>
</dbReference>
<dbReference type="CDD" id="cd16021">
    <property type="entry name" value="ALP_like"/>
    <property type="match status" value="1"/>
</dbReference>
<gene>
    <name evidence="3" type="primary">LOC100905695</name>
</gene>
<reference evidence="3" key="1">
    <citation type="submission" date="2025-08" db="UniProtKB">
        <authorList>
            <consortium name="RefSeq"/>
        </authorList>
    </citation>
    <scope>IDENTIFICATION</scope>
</reference>
<dbReference type="SUPFAM" id="SSF53649">
    <property type="entry name" value="Alkaline phosphatase-like"/>
    <property type="match status" value="1"/>
</dbReference>
<dbReference type="InterPro" id="IPR004245">
    <property type="entry name" value="DUF229"/>
</dbReference>
<dbReference type="GO" id="GO:0005615">
    <property type="term" value="C:extracellular space"/>
    <property type="evidence" value="ECO:0007669"/>
    <property type="project" value="TreeGrafter"/>
</dbReference>
<sequence length="628" mass="73178">MDFIKLRWKKTHLALGICLIFGFMLFYSRVSQDPSLIRRAGFEQNSNSSLISAPGLLLKTSTCNIPDFDPWDSLVWKMFLNHKVKHCPKASPFFIEAVVKGSHAVPHLSEDVLWKFYRLKKENLRCVYKSVVREDTAIVRDNEFRLQEGRDLVFDERVDSEYLWIECFRYAFRDTFYEQPLLLAHAKNKSRKPDESMPNVLVLGLDSVSRLNFHRLMPKTRDFLLKERRNTTVELLGYNKVGLNSGPNQIPLLTGKRFRPKGLYETVRNGYVDNMTAYLWQDYQRAGYSTLFLEEQWNYGLFVWPELHGFLRVPTDYWPRPIMQAIDRSPLKAKLGSNICIGPRLAAATYLDYLSDLFRLSPSEHLWLYAWFSELSHDDLKGAERADESFYNFFKELARDGHMDNTVIFFLADHGFRFGNLRHFPLGRYEDQLPFGFVLLPERLMRTDSIRTNLDANSQKLVTVYDLYKTMRDLVLPEPSSTDKVAYNIFTEVIPSDRTCAEAQIDLEYCSCYHTITNEPLDPALKLRLGNVLVSKLNNELDRNNDTRCRRWKLKSVDEASLLFEKSVPQNAFRVAVTTDPPANFEACVHQLEDGSLLLQSNPDRTDYYSEHARCVMPSPYERFCFCK</sequence>
<organism evidence="2 3">
    <name type="scientific">Galendromus occidentalis</name>
    <name type="common">western predatory mite</name>
    <dbReference type="NCBI Taxonomy" id="34638"/>
    <lineage>
        <taxon>Eukaryota</taxon>
        <taxon>Metazoa</taxon>
        <taxon>Ecdysozoa</taxon>
        <taxon>Arthropoda</taxon>
        <taxon>Chelicerata</taxon>
        <taxon>Arachnida</taxon>
        <taxon>Acari</taxon>
        <taxon>Parasitiformes</taxon>
        <taxon>Mesostigmata</taxon>
        <taxon>Gamasina</taxon>
        <taxon>Phytoseioidea</taxon>
        <taxon>Phytoseiidae</taxon>
        <taxon>Typhlodrominae</taxon>
        <taxon>Galendromus</taxon>
    </lineage>
</organism>
<dbReference type="InterPro" id="IPR017850">
    <property type="entry name" value="Alkaline_phosphatase_core_sf"/>
</dbReference>
<dbReference type="Gene3D" id="3.40.720.10">
    <property type="entry name" value="Alkaline Phosphatase, subunit A"/>
    <property type="match status" value="1"/>
</dbReference>
<feature type="transmembrane region" description="Helical" evidence="1">
    <location>
        <begin position="12"/>
        <end position="30"/>
    </location>
</feature>
<dbReference type="Pfam" id="PF02995">
    <property type="entry name" value="DUF229"/>
    <property type="match status" value="1"/>
</dbReference>
<evidence type="ECO:0000256" key="1">
    <source>
        <dbReference type="SAM" id="Phobius"/>
    </source>
</evidence>
<dbReference type="RefSeq" id="XP_003747642.3">
    <property type="nucleotide sequence ID" value="XM_003747594.3"/>
</dbReference>
<name>A0AAJ6W055_9ACAR</name>
<keyword evidence="2" id="KW-1185">Reference proteome</keyword>
<dbReference type="PANTHER" id="PTHR10974">
    <property type="entry name" value="FI08016P-RELATED"/>
    <property type="match status" value="1"/>
</dbReference>
<keyword evidence="1" id="KW-0472">Membrane</keyword>
<dbReference type="PANTHER" id="PTHR10974:SF1">
    <property type="entry name" value="FI08016P-RELATED"/>
    <property type="match status" value="1"/>
</dbReference>
<proteinExistence type="predicted"/>
<dbReference type="GeneID" id="100905695"/>
<accession>A0AAJ6W055</accession>
<keyword evidence="1" id="KW-0812">Transmembrane</keyword>
<evidence type="ECO:0000313" key="2">
    <source>
        <dbReference type="Proteomes" id="UP000694867"/>
    </source>
</evidence>